<proteinExistence type="predicted"/>
<name>A0A841QJQ1_9PROT</name>
<evidence type="ECO:0000256" key="1">
    <source>
        <dbReference type="SAM" id="Phobius"/>
    </source>
</evidence>
<organism evidence="2 3">
    <name type="scientific">Acetobacter lovaniensis</name>
    <dbReference type="NCBI Taxonomy" id="104100"/>
    <lineage>
        <taxon>Bacteria</taxon>
        <taxon>Pseudomonadati</taxon>
        <taxon>Pseudomonadota</taxon>
        <taxon>Alphaproteobacteria</taxon>
        <taxon>Acetobacterales</taxon>
        <taxon>Acetobacteraceae</taxon>
        <taxon>Acetobacter</taxon>
    </lineage>
</organism>
<dbReference type="RefSeq" id="WP_257125309.1">
    <property type="nucleotide sequence ID" value="NZ_BAABDB010000011.1"/>
</dbReference>
<keyword evidence="3" id="KW-1185">Reference proteome</keyword>
<dbReference type="EMBL" id="JACHIE010000045">
    <property type="protein sequence ID" value="MBB6458830.1"/>
    <property type="molecule type" value="Genomic_DNA"/>
</dbReference>
<keyword evidence="1" id="KW-0472">Membrane</keyword>
<protein>
    <submittedName>
        <fullName evidence="2">Uncharacterized protein</fullName>
    </submittedName>
</protein>
<keyword evidence="1" id="KW-0812">Transmembrane</keyword>
<accession>A0A841QJQ1</accession>
<gene>
    <name evidence="2" type="ORF">HNR55_003451</name>
</gene>
<comment type="caution">
    <text evidence="2">The sequence shown here is derived from an EMBL/GenBank/DDBJ whole genome shotgun (WGS) entry which is preliminary data.</text>
</comment>
<feature type="transmembrane region" description="Helical" evidence="1">
    <location>
        <begin position="6"/>
        <end position="27"/>
    </location>
</feature>
<evidence type="ECO:0000313" key="3">
    <source>
        <dbReference type="Proteomes" id="UP000578000"/>
    </source>
</evidence>
<dbReference type="AlphaFoldDB" id="A0A841QJQ1"/>
<evidence type="ECO:0000313" key="2">
    <source>
        <dbReference type="EMBL" id="MBB6458830.1"/>
    </source>
</evidence>
<dbReference type="Proteomes" id="UP000578000">
    <property type="component" value="Unassembled WGS sequence"/>
</dbReference>
<sequence>MDDTTRAILVYAVPFCLGTAIIGLSLGPIATRLAKWRESLERN</sequence>
<keyword evidence="1" id="KW-1133">Transmembrane helix</keyword>
<reference evidence="2 3" key="1">
    <citation type="submission" date="2020-08" db="EMBL/GenBank/DDBJ databases">
        <title>Genomic Encyclopedia of Type Strains, Phase IV (KMG-IV): sequencing the most valuable type-strain genomes for metagenomic binning, comparative biology and taxonomic classification.</title>
        <authorList>
            <person name="Goeker M."/>
        </authorList>
    </citation>
    <scope>NUCLEOTIDE SEQUENCE [LARGE SCALE GENOMIC DNA]</scope>
    <source>
        <strain evidence="2 3">DSM 4491</strain>
    </source>
</reference>